<gene>
    <name evidence="1" type="ORF">KO508_00260</name>
</gene>
<dbReference type="RefSeq" id="WP_216006359.1">
    <property type="nucleotide sequence ID" value="NZ_JAHKPV010000001.1"/>
</dbReference>
<comment type="caution">
    <text evidence="1">The sequence shown here is derived from an EMBL/GenBank/DDBJ whole genome shotgun (WGS) entry which is preliminary data.</text>
</comment>
<keyword evidence="2" id="KW-1185">Reference proteome</keyword>
<evidence type="ECO:0000313" key="2">
    <source>
        <dbReference type="Proteomes" id="UP000753376"/>
    </source>
</evidence>
<dbReference type="EMBL" id="JAHKPV010000001">
    <property type="protein sequence ID" value="MBU2872424.1"/>
    <property type="molecule type" value="Genomic_DNA"/>
</dbReference>
<reference evidence="1 2" key="1">
    <citation type="submission" date="2021-05" db="EMBL/GenBank/DDBJ databases">
        <title>Draft genomes of bacteria isolated from model marine particles.</title>
        <authorList>
            <person name="Datta M.S."/>
            <person name="Schwartzman J.A."/>
            <person name="Enke T.N."/>
            <person name="Saavedra J."/>
            <person name="Cermak N."/>
            <person name="Cordero O.X."/>
        </authorList>
    </citation>
    <scope>NUCLEOTIDE SEQUENCE [LARGE SCALE GENOMIC DNA]</scope>
    <source>
        <strain evidence="1 2">D2M19</strain>
    </source>
</reference>
<evidence type="ECO:0008006" key="3">
    <source>
        <dbReference type="Google" id="ProtNLM"/>
    </source>
</evidence>
<name>A0ABS6A3X7_9GAMM</name>
<sequence length="69" mass="7800">MQKIFAFCPNLNVALCDRARELAVFDMAIDCKLRSCDMVKLLARYISSTVRYLGVEVKDALDIAESIEI</sequence>
<protein>
    <recommendedName>
        <fullName evidence="3">Integrase</fullName>
    </recommendedName>
</protein>
<accession>A0ABS6A3X7</accession>
<evidence type="ECO:0000313" key="1">
    <source>
        <dbReference type="EMBL" id="MBU2872424.1"/>
    </source>
</evidence>
<dbReference type="Proteomes" id="UP000753376">
    <property type="component" value="Unassembled WGS sequence"/>
</dbReference>
<organism evidence="1 2">
    <name type="scientific">Marinobacter salexigens</name>
    <dbReference type="NCBI Taxonomy" id="1925763"/>
    <lineage>
        <taxon>Bacteria</taxon>
        <taxon>Pseudomonadati</taxon>
        <taxon>Pseudomonadota</taxon>
        <taxon>Gammaproteobacteria</taxon>
        <taxon>Pseudomonadales</taxon>
        <taxon>Marinobacteraceae</taxon>
        <taxon>Marinobacter</taxon>
    </lineage>
</organism>
<proteinExistence type="predicted"/>